<protein>
    <recommendedName>
        <fullName evidence="4">Peptidase S54 rhomboid domain-containing protein</fullName>
    </recommendedName>
</protein>
<dbReference type="OrthoDB" id="10260614at2759"/>
<accession>A0A136J423</accession>
<gene>
    <name evidence="2" type="ORF">Micbo1qcDRAFT_161703</name>
</gene>
<keyword evidence="1" id="KW-0812">Transmembrane</keyword>
<organism evidence="2 3">
    <name type="scientific">Microdochium bolleyi</name>
    <dbReference type="NCBI Taxonomy" id="196109"/>
    <lineage>
        <taxon>Eukaryota</taxon>
        <taxon>Fungi</taxon>
        <taxon>Dikarya</taxon>
        <taxon>Ascomycota</taxon>
        <taxon>Pezizomycotina</taxon>
        <taxon>Sordariomycetes</taxon>
        <taxon>Xylariomycetidae</taxon>
        <taxon>Xylariales</taxon>
        <taxon>Microdochiaceae</taxon>
        <taxon>Microdochium</taxon>
    </lineage>
</organism>
<reference evidence="3" key="1">
    <citation type="submission" date="2016-02" db="EMBL/GenBank/DDBJ databases">
        <title>Draft genome sequence of Microdochium bolleyi, a fungal endophyte of beachgrass.</title>
        <authorList>
            <consortium name="DOE Joint Genome Institute"/>
            <person name="David A.S."/>
            <person name="May G."/>
            <person name="Haridas S."/>
            <person name="Lim J."/>
            <person name="Wang M."/>
            <person name="Labutti K."/>
            <person name="Lipzen A."/>
            <person name="Barry K."/>
            <person name="Grigoriev I.V."/>
        </authorList>
    </citation>
    <scope>NUCLEOTIDE SEQUENCE [LARGE SCALE GENOMIC DNA]</scope>
    <source>
        <strain evidence="3">J235TASD1</strain>
    </source>
</reference>
<keyword evidence="3" id="KW-1185">Reference proteome</keyword>
<feature type="transmembrane region" description="Helical" evidence="1">
    <location>
        <begin position="59"/>
        <end position="79"/>
    </location>
</feature>
<dbReference type="STRING" id="196109.A0A136J423"/>
<evidence type="ECO:0000313" key="3">
    <source>
        <dbReference type="Proteomes" id="UP000070501"/>
    </source>
</evidence>
<dbReference type="Proteomes" id="UP000070501">
    <property type="component" value="Unassembled WGS sequence"/>
</dbReference>
<keyword evidence="1" id="KW-1133">Transmembrane helix</keyword>
<evidence type="ECO:0008006" key="4">
    <source>
        <dbReference type="Google" id="ProtNLM"/>
    </source>
</evidence>
<dbReference type="AlphaFoldDB" id="A0A136J423"/>
<name>A0A136J423_9PEZI</name>
<keyword evidence="1" id="KW-0472">Membrane</keyword>
<feature type="non-terminal residue" evidence="2">
    <location>
        <position position="188"/>
    </location>
</feature>
<dbReference type="InParanoid" id="A0A136J423"/>
<evidence type="ECO:0000313" key="2">
    <source>
        <dbReference type="EMBL" id="KXJ91706.1"/>
    </source>
</evidence>
<sequence length="188" mass="20918">MITTAARRLSPALRRTSPRPQLTLKQPSQRRFMTQADLEALEAHFRGGVMPRVRVISPIIWAFSVSALIYLGCAGYSVYDDVKDYKKRHRSTKTPTLAQVDSDAGWQWAPSRRDSDMSPIPLWGNLTPIGKDVYSLVALNAGIMGASRIAPMLPIQLAHTPIIPRNVTLFTSTFAHSSVLHWGFNAYA</sequence>
<proteinExistence type="predicted"/>
<evidence type="ECO:0000256" key="1">
    <source>
        <dbReference type="SAM" id="Phobius"/>
    </source>
</evidence>
<dbReference type="EMBL" id="KQ964249">
    <property type="protein sequence ID" value="KXJ91706.1"/>
    <property type="molecule type" value="Genomic_DNA"/>
</dbReference>